<proteinExistence type="predicted"/>
<evidence type="ECO:0000256" key="5">
    <source>
        <dbReference type="ARBA" id="ARBA00023136"/>
    </source>
</evidence>
<evidence type="ECO:0000256" key="3">
    <source>
        <dbReference type="ARBA" id="ARBA00022692"/>
    </source>
</evidence>
<dbReference type="InterPro" id="IPR050833">
    <property type="entry name" value="Poly_Biosynth_Transport"/>
</dbReference>
<accession>A0A117M1A9</accession>
<evidence type="ECO:0000313" key="8">
    <source>
        <dbReference type="Proteomes" id="UP000054092"/>
    </source>
</evidence>
<sequence>MSSIVGDISKVFSSNVLALVVGIVNGFLVPRFLGIDEYAVFKTFGLYAGYVGVLHFGFIDGIYIKYGGMRREQVPKSELKAELLFLMVFQFIMLLAGVSIALVSNSPILIPVALSILPVNMVTFFKFLYQATGSFGQYAKINSLTPVLTLLATLVIVFFIRGRSAAHFIISVVIIHYVILTLLMLGRGRSIFATKSAAIISKPMFENISVGIFIMVGNLSSMFFYSMDRWFVKILLRTEDFAFYSFATSMMHMVMVLISSVAMTFYAMLARRHQEEKLIRTLKSYLLILGAFAGVAYFGFDFVVRWILTDYIPSLEVIEILFAGF</sequence>
<feature type="transmembrane region" description="Helical" evidence="6">
    <location>
        <begin position="83"/>
        <end position="102"/>
    </location>
</feature>
<dbReference type="EMBL" id="LGGP01000325">
    <property type="protein sequence ID" value="KUK78925.1"/>
    <property type="molecule type" value="Genomic_DNA"/>
</dbReference>
<keyword evidence="5 6" id="KW-0472">Membrane</keyword>
<comment type="subcellular location">
    <subcellularLocation>
        <location evidence="1">Cell membrane</location>
        <topology evidence="1">Multi-pass membrane protein</topology>
    </subcellularLocation>
</comment>
<feature type="transmembrane region" description="Helical" evidence="6">
    <location>
        <begin position="12"/>
        <end position="32"/>
    </location>
</feature>
<feature type="transmembrane region" description="Helical" evidence="6">
    <location>
        <begin position="241"/>
        <end position="266"/>
    </location>
</feature>
<gene>
    <name evidence="7" type="ORF">XD94_1575</name>
</gene>
<evidence type="ECO:0000256" key="1">
    <source>
        <dbReference type="ARBA" id="ARBA00004651"/>
    </source>
</evidence>
<protein>
    <submittedName>
        <fullName evidence="7">Polysaccharide biosynthesis protein</fullName>
    </submittedName>
</protein>
<feature type="transmembrane region" description="Helical" evidence="6">
    <location>
        <begin position="286"/>
        <end position="308"/>
    </location>
</feature>
<dbReference type="GO" id="GO:0005886">
    <property type="term" value="C:plasma membrane"/>
    <property type="evidence" value="ECO:0007669"/>
    <property type="project" value="UniProtKB-SubCell"/>
</dbReference>
<evidence type="ECO:0000256" key="2">
    <source>
        <dbReference type="ARBA" id="ARBA00022475"/>
    </source>
</evidence>
<feature type="transmembrane region" description="Helical" evidence="6">
    <location>
        <begin position="141"/>
        <end position="160"/>
    </location>
</feature>
<feature type="transmembrane region" description="Helical" evidence="6">
    <location>
        <begin position="108"/>
        <end position="129"/>
    </location>
</feature>
<keyword evidence="4 6" id="KW-1133">Transmembrane helix</keyword>
<dbReference type="Proteomes" id="UP000054092">
    <property type="component" value="Unassembled WGS sequence"/>
</dbReference>
<name>A0A117M1A9_9BACT</name>
<evidence type="ECO:0000256" key="4">
    <source>
        <dbReference type="ARBA" id="ARBA00022989"/>
    </source>
</evidence>
<feature type="transmembrane region" description="Helical" evidence="6">
    <location>
        <begin position="44"/>
        <end position="63"/>
    </location>
</feature>
<evidence type="ECO:0000313" key="7">
    <source>
        <dbReference type="EMBL" id="KUK78925.1"/>
    </source>
</evidence>
<feature type="transmembrane region" description="Helical" evidence="6">
    <location>
        <begin position="166"/>
        <end position="186"/>
    </location>
</feature>
<comment type="caution">
    <text evidence="7">The sequence shown here is derived from an EMBL/GenBank/DDBJ whole genome shotgun (WGS) entry which is preliminary data.</text>
</comment>
<feature type="non-terminal residue" evidence="7">
    <location>
        <position position="325"/>
    </location>
</feature>
<feature type="transmembrane region" description="Helical" evidence="6">
    <location>
        <begin position="207"/>
        <end position="226"/>
    </location>
</feature>
<evidence type="ECO:0000256" key="6">
    <source>
        <dbReference type="SAM" id="Phobius"/>
    </source>
</evidence>
<dbReference type="PANTHER" id="PTHR30250">
    <property type="entry name" value="PST FAMILY PREDICTED COLANIC ACID TRANSPORTER"/>
    <property type="match status" value="1"/>
</dbReference>
<keyword evidence="2" id="KW-1003">Cell membrane</keyword>
<organism evidence="7 8">
    <name type="scientific">Mesotoga prima</name>
    <dbReference type="NCBI Taxonomy" id="1184387"/>
    <lineage>
        <taxon>Bacteria</taxon>
        <taxon>Thermotogati</taxon>
        <taxon>Thermotogota</taxon>
        <taxon>Thermotogae</taxon>
        <taxon>Kosmotogales</taxon>
        <taxon>Kosmotogaceae</taxon>
        <taxon>Mesotoga</taxon>
    </lineage>
</organism>
<dbReference type="PANTHER" id="PTHR30250:SF11">
    <property type="entry name" value="O-ANTIGEN TRANSPORTER-RELATED"/>
    <property type="match status" value="1"/>
</dbReference>
<reference evidence="8" key="1">
    <citation type="journal article" date="2015" name="MBio">
        <title>Genome-Resolved Metagenomic Analysis Reveals Roles for Candidate Phyla and Other Microbial Community Members in Biogeochemical Transformations in Oil Reservoirs.</title>
        <authorList>
            <person name="Hu P."/>
            <person name="Tom L."/>
            <person name="Singh A."/>
            <person name="Thomas B.C."/>
            <person name="Baker B.J."/>
            <person name="Piceno Y.M."/>
            <person name="Andersen G.L."/>
            <person name="Banfield J.F."/>
        </authorList>
    </citation>
    <scope>NUCLEOTIDE SEQUENCE [LARGE SCALE GENOMIC DNA]</scope>
</reference>
<dbReference type="AlphaFoldDB" id="A0A117M1A9"/>
<keyword evidence="3 6" id="KW-0812">Transmembrane</keyword>